<dbReference type="OrthoDB" id="1710902at2759"/>
<dbReference type="Proteomes" id="UP000325577">
    <property type="component" value="Linkage Group LG17"/>
</dbReference>
<feature type="repeat" description="PPR" evidence="3">
    <location>
        <begin position="119"/>
        <end position="153"/>
    </location>
</feature>
<dbReference type="AlphaFoldDB" id="A0A5J5AZP7"/>
<feature type="repeat" description="PPR" evidence="3">
    <location>
        <begin position="223"/>
        <end position="246"/>
    </location>
</feature>
<evidence type="ECO:0000256" key="3">
    <source>
        <dbReference type="PROSITE-ProRule" id="PRU00708"/>
    </source>
</evidence>
<evidence type="ECO:0000256" key="1">
    <source>
        <dbReference type="ARBA" id="ARBA00007626"/>
    </source>
</evidence>
<feature type="repeat" description="PPR" evidence="3">
    <location>
        <begin position="188"/>
        <end position="222"/>
    </location>
</feature>
<feature type="compositionally biased region" description="Basic and acidic residues" evidence="4">
    <location>
        <begin position="20"/>
        <end position="38"/>
    </location>
</feature>
<proteinExistence type="inferred from homology"/>
<dbReference type="InterPro" id="IPR002885">
    <property type="entry name" value="PPR_rpt"/>
</dbReference>
<feature type="repeat" description="PPR" evidence="3">
    <location>
        <begin position="84"/>
        <end position="118"/>
    </location>
</feature>
<accession>A0A5J5AZP7</accession>
<sequence>MSGTTEDVPVVVAAVAAEAPRGREQGHGGKKTREQSRVREEQAMLEGRVSMMEDAVGEIGERLDRHEHNFEALEGYMMGEMEQKECVIGTLIHGLCELGNVDGALKIYTEMIKGGVSPDVVTHNALLNGYCRAGKIKKSFKLWDLMGKEDCRRVVSYNIFMRGLFENAKVDEAILIWKLLPEKGCVGDSITYSVLIHGLCKNGYSNRALWVLNEAKDRGDRLDISAYSSMINGLCREGRLDEGVTM</sequence>
<evidence type="ECO:0000313" key="5">
    <source>
        <dbReference type="EMBL" id="KAA8535748.1"/>
    </source>
</evidence>
<keyword evidence="6" id="KW-1185">Reference proteome</keyword>
<reference evidence="5 6" key="1">
    <citation type="submission" date="2019-09" db="EMBL/GenBank/DDBJ databases">
        <title>A chromosome-level genome assembly of the Chinese tupelo Nyssa sinensis.</title>
        <authorList>
            <person name="Yang X."/>
            <person name="Kang M."/>
            <person name="Yang Y."/>
            <person name="Xiong H."/>
            <person name="Wang M."/>
            <person name="Zhang Z."/>
            <person name="Wang Z."/>
            <person name="Wu H."/>
            <person name="Ma T."/>
            <person name="Liu J."/>
            <person name="Xi Z."/>
        </authorList>
    </citation>
    <scope>NUCLEOTIDE SEQUENCE [LARGE SCALE GENOMIC DNA]</scope>
    <source>
        <strain evidence="5">J267</strain>
        <tissue evidence="5">Leaf</tissue>
    </source>
</reference>
<dbReference type="Pfam" id="PF12854">
    <property type="entry name" value="PPR_1"/>
    <property type="match status" value="1"/>
</dbReference>
<dbReference type="InterPro" id="IPR050872">
    <property type="entry name" value="PPR_P_subfamily"/>
</dbReference>
<dbReference type="Gene3D" id="1.25.40.10">
    <property type="entry name" value="Tetratricopeptide repeat domain"/>
    <property type="match status" value="2"/>
</dbReference>
<dbReference type="PROSITE" id="PS51375">
    <property type="entry name" value="PPR"/>
    <property type="match status" value="4"/>
</dbReference>
<comment type="similarity">
    <text evidence="1">Belongs to the PPR family. P subfamily.</text>
</comment>
<feature type="region of interest" description="Disordered" evidence="4">
    <location>
        <begin position="15"/>
        <end position="38"/>
    </location>
</feature>
<dbReference type="PANTHER" id="PTHR46128">
    <property type="entry name" value="MITOCHONDRIAL GROUP I INTRON SPLICING FACTOR CCM1"/>
    <property type="match status" value="1"/>
</dbReference>
<evidence type="ECO:0000256" key="4">
    <source>
        <dbReference type="SAM" id="MobiDB-lite"/>
    </source>
</evidence>
<protein>
    <recommendedName>
        <fullName evidence="7">Pentatricopeptide repeat-containing protein</fullName>
    </recommendedName>
</protein>
<evidence type="ECO:0000313" key="6">
    <source>
        <dbReference type="Proteomes" id="UP000325577"/>
    </source>
</evidence>
<dbReference type="PANTHER" id="PTHR46128:SF73">
    <property type="entry name" value="CRIB DOMAIN-CONTAINING PROTEIN"/>
    <property type="match status" value="1"/>
</dbReference>
<dbReference type="InterPro" id="IPR011990">
    <property type="entry name" value="TPR-like_helical_dom_sf"/>
</dbReference>
<dbReference type="EMBL" id="CM018040">
    <property type="protein sequence ID" value="KAA8535748.1"/>
    <property type="molecule type" value="Genomic_DNA"/>
</dbReference>
<evidence type="ECO:0000256" key="2">
    <source>
        <dbReference type="ARBA" id="ARBA00022737"/>
    </source>
</evidence>
<evidence type="ECO:0008006" key="7">
    <source>
        <dbReference type="Google" id="ProtNLM"/>
    </source>
</evidence>
<gene>
    <name evidence="5" type="ORF">F0562_030750</name>
</gene>
<keyword evidence="2" id="KW-0677">Repeat</keyword>
<organism evidence="5 6">
    <name type="scientific">Nyssa sinensis</name>
    <dbReference type="NCBI Taxonomy" id="561372"/>
    <lineage>
        <taxon>Eukaryota</taxon>
        <taxon>Viridiplantae</taxon>
        <taxon>Streptophyta</taxon>
        <taxon>Embryophyta</taxon>
        <taxon>Tracheophyta</taxon>
        <taxon>Spermatophyta</taxon>
        <taxon>Magnoliopsida</taxon>
        <taxon>eudicotyledons</taxon>
        <taxon>Gunneridae</taxon>
        <taxon>Pentapetalae</taxon>
        <taxon>asterids</taxon>
        <taxon>Cornales</taxon>
        <taxon>Nyssaceae</taxon>
        <taxon>Nyssa</taxon>
    </lineage>
</organism>
<dbReference type="Pfam" id="PF13041">
    <property type="entry name" value="PPR_2"/>
    <property type="match status" value="2"/>
</dbReference>
<dbReference type="NCBIfam" id="TIGR00756">
    <property type="entry name" value="PPR"/>
    <property type="match status" value="5"/>
</dbReference>
<name>A0A5J5AZP7_9ASTE</name>